<dbReference type="KEGG" id="brq:CIT40_03745"/>
<keyword evidence="4 9" id="KW-0812">Transmembrane</keyword>
<dbReference type="InterPro" id="IPR001851">
    <property type="entry name" value="ABC_transp_permease"/>
</dbReference>
<keyword evidence="3" id="KW-1003">Cell membrane</keyword>
<evidence type="ECO:0000313" key="10">
    <source>
        <dbReference type="EMBL" id="AWM04488.1"/>
    </source>
</evidence>
<dbReference type="EMBL" id="CP029426">
    <property type="protein sequence ID" value="AWM04488.1"/>
    <property type="molecule type" value="Genomic_DNA"/>
</dbReference>
<organism evidence="10 11">
    <name type="scientific">Bradyrhizobium amphicarpaeae</name>
    <dbReference type="NCBI Taxonomy" id="1404768"/>
    <lineage>
        <taxon>Bacteria</taxon>
        <taxon>Pseudomonadati</taxon>
        <taxon>Pseudomonadota</taxon>
        <taxon>Alphaproteobacteria</taxon>
        <taxon>Hyphomicrobiales</taxon>
        <taxon>Nitrobacteraceae</taxon>
        <taxon>Bradyrhizobium</taxon>
    </lineage>
</organism>
<accession>A0A2U8Q507</accession>
<keyword evidence="5" id="KW-0029">Amino-acid transport</keyword>
<feature type="transmembrane region" description="Helical" evidence="9">
    <location>
        <begin position="217"/>
        <end position="246"/>
    </location>
</feature>
<sequence>MAQLVLNGFVTGLLLALPALALTLTFGILKFPNFAIGAMLTFGAYAAWVANSLLGMPLAVAAVASAVVMALVAMLCDVLVYSRLRDRGSITLLVSSLGISLVLENICRFAFGNATRNFAFEVARPIRWHGLRINQEQLITAIVVIACVILIQLLLHASPLGRAMRAVADNPALAAVRGVERQTIARITWCIAGSLTALSGVLAGLDRAVDPLLGWNYQIPIFAAAILGGLGSPTGAIVGAIVIGLAEELSSLVLPTNYRQIVSFAVILLLLLVRNRGLFGGKAVRK</sequence>
<keyword evidence="6 9" id="KW-1133">Transmembrane helix</keyword>
<dbReference type="PANTHER" id="PTHR11795">
    <property type="entry name" value="BRANCHED-CHAIN AMINO ACID TRANSPORT SYSTEM PERMEASE PROTEIN LIVH"/>
    <property type="match status" value="1"/>
</dbReference>
<dbReference type="GO" id="GO:0006865">
    <property type="term" value="P:amino acid transport"/>
    <property type="evidence" value="ECO:0007669"/>
    <property type="project" value="UniProtKB-KW"/>
</dbReference>
<dbReference type="OrthoDB" id="9807115at2"/>
<proteinExistence type="inferred from homology"/>
<keyword evidence="7 9" id="KW-0472">Membrane</keyword>
<dbReference type="AlphaFoldDB" id="A0A2U8Q507"/>
<dbReference type="Pfam" id="PF02653">
    <property type="entry name" value="BPD_transp_2"/>
    <property type="match status" value="1"/>
</dbReference>
<reference evidence="10 11" key="1">
    <citation type="journal article" date="2017" name="Syst. Appl. Microbiol.">
        <title>Soybeans inoculated with root zone soils of Canadian native legumes harbour diverse and novel Bradyrhizobium spp. that possess agricultural potential.</title>
        <authorList>
            <person name="Bromfield E.S.P."/>
            <person name="Cloutier S."/>
            <person name="Tambong J.T."/>
            <person name="Tran Thi T.V."/>
        </authorList>
    </citation>
    <scope>NUCLEOTIDE SEQUENCE [LARGE SCALE GENOMIC DNA]</scope>
    <source>
        <strain evidence="10 11">39S1MB</strain>
    </source>
</reference>
<dbReference type="PANTHER" id="PTHR11795:SF445">
    <property type="entry name" value="AMINO ACID ABC TRANSPORTER PERMEASE PROTEIN"/>
    <property type="match status" value="1"/>
</dbReference>
<feature type="transmembrane region" description="Helical" evidence="9">
    <location>
        <begin position="92"/>
        <end position="111"/>
    </location>
</feature>
<comment type="similarity">
    <text evidence="8">Belongs to the binding-protein-dependent transport system permease family. LivHM subfamily.</text>
</comment>
<evidence type="ECO:0000256" key="1">
    <source>
        <dbReference type="ARBA" id="ARBA00004651"/>
    </source>
</evidence>
<dbReference type="Proteomes" id="UP000215884">
    <property type="component" value="Chromosome"/>
</dbReference>
<dbReference type="CDD" id="cd06582">
    <property type="entry name" value="TM_PBP1_LivH_like"/>
    <property type="match status" value="1"/>
</dbReference>
<evidence type="ECO:0000256" key="9">
    <source>
        <dbReference type="SAM" id="Phobius"/>
    </source>
</evidence>
<feature type="transmembrane region" description="Helical" evidence="9">
    <location>
        <begin position="56"/>
        <end position="80"/>
    </location>
</feature>
<protein>
    <submittedName>
        <fullName evidence="10">Branched-chain amino acid ABC transporter permease</fullName>
    </submittedName>
</protein>
<keyword evidence="2" id="KW-0813">Transport</keyword>
<evidence type="ECO:0000256" key="7">
    <source>
        <dbReference type="ARBA" id="ARBA00023136"/>
    </source>
</evidence>
<feature type="transmembrane region" description="Helical" evidence="9">
    <location>
        <begin position="258"/>
        <end position="277"/>
    </location>
</feature>
<evidence type="ECO:0000256" key="5">
    <source>
        <dbReference type="ARBA" id="ARBA00022970"/>
    </source>
</evidence>
<feature type="transmembrane region" description="Helical" evidence="9">
    <location>
        <begin position="31"/>
        <end position="50"/>
    </location>
</feature>
<evidence type="ECO:0000256" key="4">
    <source>
        <dbReference type="ARBA" id="ARBA00022692"/>
    </source>
</evidence>
<evidence type="ECO:0000256" key="6">
    <source>
        <dbReference type="ARBA" id="ARBA00022989"/>
    </source>
</evidence>
<dbReference type="InterPro" id="IPR052157">
    <property type="entry name" value="BCAA_transport_permease"/>
</dbReference>
<dbReference type="GO" id="GO:0022857">
    <property type="term" value="F:transmembrane transporter activity"/>
    <property type="evidence" value="ECO:0007669"/>
    <property type="project" value="InterPro"/>
</dbReference>
<keyword evidence="11" id="KW-1185">Reference proteome</keyword>
<evidence type="ECO:0000256" key="8">
    <source>
        <dbReference type="ARBA" id="ARBA00037998"/>
    </source>
</evidence>
<comment type="subcellular location">
    <subcellularLocation>
        <location evidence="1">Cell membrane</location>
        <topology evidence="1">Multi-pass membrane protein</topology>
    </subcellularLocation>
</comment>
<evidence type="ECO:0000256" key="3">
    <source>
        <dbReference type="ARBA" id="ARBA00022475"/>
    </source>
</evidence>
<reference evidence="10 11" key="2">
    <citation type="journal article" date="2019" name="Int. J. Syst. Evol. Microbiol.">
        <title>Description and complete genome sequence of Bradyrhizobium amphicarpaeae sp. nov., harbouring photosystem and nitrogen-fixation genes.</title>
        <authorList>
            <person name="Bromfield E.S.P."/>
            <person name="Cloutier S."/>
            <person name="Nguyen H.D.T."/>
        </authorList>
    </citation>
    <scope>NUCLEOTIDE SEQUENCE [LARGE SCALE GENOMIC DNA]</scope>
    <source>
        <strain evidence="10 11">39S1MB</strain>
    </source>
</reference>
<evidence type="ECO:0000313" key="11">
    <source>
        <dbReference type="Proteomes" id="UP000215884"/>
    </source>
</evidence>
<evidence type="ECO:0000256" key="2">
    <source>
        <dbReference type="ARBA" id="ARBA00022448"/>
    </source>
</evidence>
<feature type="transmembrane region" description="Helical" evidence="9">
    <location>
        <begin position="6"/>
        <end position="24"/>
    </location>
</feature>
<name>A0A2U8Q507_9BRAD</name>
<feature type="transmembrane region" description="Helical" evidence="9">
    <location>
        <begin position="138"/>
        <end position="155"/>
    </location>
</feature>
<dbReference type="GO" id="GO:0005886">
    <property type="term" value="C:plasma membrane"/>
    <property type="evidence" value="ECO:0007669"/>
    <property type="project" value="UniProtKB-SubCell"/>
</dbReference>
<gene>
    <name evidence="10" type="ORF">CIT40_03745</name>
</gene>